<dbReference type="Gene3D" id="3.40.50.1820">
    <property type="entry name" value="alpha/beta hydrolase"/>
    <property type="match status" value="1"/>
</dbReference>
<feature type="chain" id="PRO_5014430847" evidence="1">
    <location>
        <begin position="37"/>
        <end position="387"/>
    </location>
</feature>
<dbReference type="Proteomes" id="UP000236286">
    <property type="component" value="Unassembled WGS sequence"/>
</dbReference>
<dbReference type="AlphaFoldDB" id="A0A2J7TIV5"/>
<gene>
    <name evidence="2" type="ORF">CR492_06810</name>
</gene>
<keyword evidence="1" id="KW-0732">Signal</keyword>
<accession>A0A2J7TIV5</accession>
<evidence type="ECO:0000313" key="2">
    <source>
        <dbReference type="EMBL" id="PNG26698.1"/>
    </source>
</evidence>
<dbReference type="EMBL" id="PDZR01000005">
    <property type="protein sequence ID" value="PNG26698.1"/>
    <property type="molecule type" value="Genomic_DNA"/>
</dbReference>
<proteinExistence type="predicted"/>
<protein>
    <submittedName>
        <fullName evidence="2">Uncharacterized protein</fullName>
    </submittedName>
</protein>
<dbReference type="SUPFAM" id="SSF53474">
    <property type="entry name" value="alpha/beta-Hydrolases"/>
    <property type="match status" value="1"/>
</dbReference>
<comment type="caution">
    <text evidence="2">The sequence shown here is derived from an EMBL/GenBank/DDBJ whole genome shotgun (WGS) entry which is preliminary data.</text>
</comment>
<evidence type="ECO:0000256" key="1">
    <source>
        <dbReference type="SAM" id="SignalP"/>
    </source>
</evidence>
<dbReference type="OrthoDB" id="7820973at2"/>
<organism evidence="2 3">
    <name type="scientific">Methylocella silvestris</name>
    <dbReference type="NCBI Taxonomy" id="199596"/>
    <lineage>
        <taxon>Bacteria</taxon>
        <taxon>Pseudomonadati</taxon>
        <taxon>Pseudomonadota</taxon>
        <taxon>Alphaproteobacteria</taxon>
        <taxon>Hyphomicrobiales</taxon>
        <taxon>Beijerinckiaceae</taxon>
        <taxon>Methylocella</taxon>
    </lineage>
</organism>
<name>A0A2J7TIV5_METSI</name>
<dbReference type="InterPro" id="IPR029058">
    <property type="entry name" value="AB_hydrolase_fold"/>
</dbReference>
<evidence type="ECO:0000313" key="3">
    <source>
        <dbReference type="Proteomes" id="UP000236286"/>
    </source>
</evidence>
<dbReference type="CDD" id="cd12810">
    <property type="entry name" value="Esterase_713_like-3"/>
    <property type="match status" value="1"/>
</dbReference>
<feature type="signal peptide" evidence="1">
    <location>
        <begin position="1"/>
        <end position="36"/>
    </location>
</feature>
<reference evidence="2 3" key="1">
    <citation type="submission" date="2017-10" db="EMBL/GenBank/DDBJ databases">
        <title>Genome announcement of Methylocella silvestris TVC from permafrost.</title>
        <authorList>
            <person name="Wang J."/>
            <person name="Geng K."/>
            <person name="Ul-Haque F."/>
            <person name="Crombie A.T."/>
            <person name="Street L.E."/>
            <person name="Wookey P.A."/>
            <person name="Murrell J.C."/>
            <person name="Pratscher J."/>
        </authorList>
    </citation>
    <scope>NUCLEOTIDE SEQUENCE [LARGE SCALE GENOMIC DNA]</scope>
    <source>
        <strain evidence="2 3">TVC</strain>
    </source>
</reference>
<sequence>MYNDNNVLSKSCPRGLMNYCSLAALLLSAATSGALAHDSRKEPIVLDRSGGFVIGGKVVPINPATPNRTLSCDHGYVEYFLPANPRKTSLVMWHSSSTQVWQNRWDGGEGYKDMFLRRDYPVYLWDGPRVGRANWSCESITYTPSSRDQGNFTAWNMGPAVPVGLLPTAAEWWPDVQFPTTNPQAWPAATASRYDEFDIERNIEIETDAAAIAADSGKLGNSIVYLTNSAGGLRAMKTTGKSQKDNIKGIVTYESIGYVFPIGDPESPANLCTDPGPACAFGPLGVPLAEFKKLAKLKSIQFVWGDHRAETFTYVAQSRLCAKLINKYGGHAEVLKLGDDAGLKGSTHIPFADMDNDKVAGLLDKFLKKAKLDGYVNDDDHGWRDHH</sequence>